<feature type="transmembrane region" description="Helical" evidence="10">
    <location>
        <begin position="12"/>
        <end position="45"/>
    </location>
</feature>
<feature type="transmembrane region" description="Helical" evidence="10">
    <location>
        <begin position="144"/>
        <end position="171"/>
    </location>
</feature>
<evidence type="ECO:0000256" key="6">
    <source>
        <dbReference type="ARBA" id="ARBA00023136"/>
    </source>
</evidence>
<evidence type="ECO:0000313" key="13">
    <source>
        <dbReference type="Proteomes" id="UP000218231"/>
    </source>
</evidence>
<dbReference type="PANTHER" id="PTHR24229:SF40">
    <property type="entry name" value="ALLATOSTATIN C RECEPTOR 1-RELATED"/>
    <property type="match status" value="1"/>
</dbReference>
<evidence type="ECO:0000313" key="12">
    <source>
        <dbReference type="EMBL" id="PAV91809.1"/>
    </source>
</evidence>
<dbReference type="STRING" id="2018661.A0A2A2M073"/>
<evidence type="ECO:0000256" key="3">
    <source>
        <dbReference type="ARBA" id="ARBA00022692"/>
    </source>
</evidence>
<feature type="region of interest" description="Disordered" evidence="9">
    <location>
        <begin position="300"/>
        <end position="334"/>
    </location>
</feature>
<feature type="transmembrane region" description="Helical" evidence="10">
    <location>
        <begin position="86"/>
        <end position="107"/>
    </location>
</feature>
<dbReference type="CDD" id="cd00637">
    <property type="entry name" value="7tm_classA_rhodopsin-like"/>
    <property type="match status" value="1"/>
</dbReference>
<keyword evidence="5" id="KW-0297">G-protein coupled receptor</keyword>
<dbReference type="InterPro" id="IPR017452">
    <property type="entry name" value="GPCR_Rhodpsn_7TM"/>
</dbReference>
<keyword evidence="8" id="KW-0807">Transducer</keyword>
<feature type="transmembrane region" description="Helical" evidence="10">
    <location>
        <begin position="224"/>
        <end position="249"/>
    </location>
</feature>
<dbReference type="InterPro" id="IPR000276">
    <property type="entry name" value="GPCR_Rhodpsn"/>
</dbReference>
<dbReference type="Proteomes" id="UP000218231">
    <property type="component" value="Unassembled WGS sequence"/>
</dbReference>
<dbReference type="PROSITE" id="PS50262">
    <property type="entry name" value="G_PROTEIN_RECEP_F1_2"/>
    <property type="match status" value="1"/>
</dbReference>
<evidence type="ECO:0000256" key="10">
    <source>
        <dbReference type="SAM" id="Phobius"/>
    </source>
</evidence>
<dbReference type="EMBL" id="LIAE01006289">
    <property type="protein sequence ID" value="PAV91809.1"/>
    <property type="molecule type" value="Genomic_DNA"/>
</dbReference>
<evidence type="ECO:0000256" key="8">
    <source>
        <dbReference type="ARBA" id="ARBA00023224"/>
    </source>
</evidence>
<name>A0A2A2M073_9BILA</name>
<feature type="transmembrane region" description="Helical" evidence="10">
    <location>
        <begin position="51"/>
        <end position="74"/>
    </location>
</feature>
<evidence type="ECO:0000256" key="9">
    <source>
        <dbReference type="SAM" id="MobiDB-lite"/>
    </source>
</evidence>
<keyword evidence="2" id="KW-1003">Cell membrane</keyword>
<feature type="domain" description="G-protein coupled receptors family 1 profile" evidence="11">
    <location>
        <begin position="76"/>
        <end position="246"/>
    </location>
</feature>
<keyword evidence="6 10" id="KW-0472">Membrane</keyword>
<dbReference type="GO" id="GO:0042277">
    <property type="term" value="F:peptide binding"/>
    <property type="evidence" value="ECO:0007669"/>
    <property type="project" value="TreeGrafter"/>
</dbReference>
<dbReference type="SUPFAM" id="SSF81321">
    <property type="entry name" value="Family A G protein-coupled receptor-like"/>
    <property type="match status" value="1"/>
</dbReference>
<dbReference type="GO" id="GO:0005886">
    <property type="term" value="C:plasma membrane"/>
    <property type="evidence" value="ECO:0007669"/>
    <property type="project" value="UniProtKB-SubCell"/>
</dbReference>
<evidence type="ECO:0000256" key="5">
    <source>
        <dbReference type="ARBA" id="ARBA00023040"/>
    </source>
</evidence>
<evidence type="ECO:0000256" key="7">
    <source>
        <dbReference type="ARBA" id="ARBA00023170"/>
    </source>
</evidence>
<feature type="transmembrane region" description="Helical" evidence="10">
    <location>
        <begin position="192"/>
        <end position="212"/>
    </location>
</feature>
<organism evidence="12 13">
    <name type="scientific">Diploscapter pachys</name>
    <dbReference type="NCBI Taxonomy" id="2018661"/>
    <lineage>
        <taxon>Eukaryota</taxon>
        <taxon>Metazoa</taxon>
        <taxon>Ecdysozoa</taxon>
        <taxon>Nematoda</taxon>
        <taxon>Chromadorea</taxon>
        <taxon>Rhabditida</taxon>
        <taxon>Rhabditina</taxon>
        <taxon>Rhabditomorpha</taxon>
        <taxon>Rhabditoidea</taxon>
        <taxon>Rhabditidae</taxon>
        <taxon>Diploscapter</taxon>
    </lineage>
</organism>
<keyword evidence="3 10" id="KW-0812">Transmembrane</keyword>
<comment type="caution">
    <text evidence="12">The sequence shown here is derived from an EMBL/GenBank/DDBJ whole genome shotgun (WGS) entry which is preliminary data.</text>
</comment>
<dbReference type="PANTHER" id="PTHR24229">
    <property type="entry name" value="NEUROPEPTIDES RECEPTOR"/>
    <property type="match status" value="1"/>
</dbReference>
<protein>
    <recommendedName>
        <fullName evidence="11">G-protein coupled receptors family 1 profile domain-containing protein</fullName>
    </recommendedName>
</protein>
<dbReference type="GO" id="GO:0004930">
    <property type="term" value="F:G protein-coupled receptor activity"/>
    <property type="evidence" value="ECO:0007669"/>
    <property type="project" value="UniProtKB-KW"/>
</dbReference>
<comment type="subcellular location">
    <subcellularLocation>
        <location evidence="1">Cell membrane</location>
        <topology evidence="1">Multi-pass membrane protein</topology>
    </subcellularLocation>
</comment>
<sequence>MAQFIRLGGYRTYVALTYIGINIVGFIVNGWVLYVVAPLLFAPAVKVPKSILFFIFALCVGDLMIMIAMFLLIIELVLGTWQFSEMLALIQLLVAIGLLLFLLWPVFTYSQVITFYIHPNNNTMEVTVMKKCVFYPPPHVEFRFNVAACIISYAIPLLGIIYWYVSVPFFLKRRALTTLVATSSMDAALKKVIITVLLLTAIYIVCWTPYWISMFAHHLVTMQLIIIFYFIHLLPYVSCVAYPLIFTLLNRGIRTAHARIMKDQRRRFKSLTDDASSTLRTVVKSKNSVVHTINRPQRSSLIENKPSSPDESESPKNMSSYEIMQNSTENETLL</sequence>
<evidence type="ECO:0000259" key="11">
    <source>
        <dbReference type="PROSITE" id="PS50262"/>
    </source>
</evidence>
<dbReference type="OrthoDB" id="6076970at2759"/>
<gene>
    <name evidence="12" type="ORF">WR25_18969</name>
</gene>
<dbReference type="Gene3D" id="1.20.1070.10">
    <property type="entry name" value="Rhodopsin 7-helix transmembrane proteins"/>
    <property type="match status" value="1"/>
</dbReference>
<accession>A0A2A2M073</accession>
<dbReference type="AlphaFoldDB" id="A0A2A2M073"/>
<proteinExistence type="predicted"/>
<evidence type="ECO:0000256" key="2">
    <source>
        <dbReference type="ARBA" id="ARBA00022475"/>
    </source>
</evidence>
<dbReference type="GO" id="GO:0043005">
    <property type="term" value="C:neuron projection"/>
    <property type="evidence" value="ECO:0007669"/>
    <property type="project" value="TreeGrafter"/>
</dbReference>
<feature type="compositionally biased region" description="Polar residues" evidence="9">
    <location>
        <begin position="318"/>
        <end position="334"/>
    </location>
</feature>
<keyword evidence="13" id="KW-1185">Reference proteome</keyword>
<evidence type="ECO:0000256" key="4">
    <source>
        <dbReference type="ARBA" id="ARBA00022989"/>
    </source>
</evidence>
<keyword evidence="4 10" id="KW-1133">Transmembrane helix</keyword>
<dbReference type="PRINTS" id="PR00237">
    <property type="entry name" value="GPCRRHODOPSN"/>
</dbReference>
<evidence type="ECO:0000256" key="1">
    <source>
        <dbReference type="ARBA" id="ARBA00004651"/>
    </source>
</evidence>
<keyword evidence="7" id="KW-0675">Receptor</keyword>
<reference evidence="12 13" key="1">
    <citation type="journal article" date="2017" name="Curr. Biol.">
        <title>Genome architecture and evolution of a unichromosomal asexual nematode.</title>
        <authorList>
            <person name="Fradin H."/>
            <person name="Zegar C."/>
            <person name="Gutwein M."/>
            <person name="Lucas J."/>
            <person name="Kovtun M."/>
            <person name="Corcoran D."/>
            <person name="Baugh L.R."/>
            <person name="Kiontke K."/>
            <person name="Gunsalus K."/>
            <person name="Fitch D.H."/>
            <person name="Piano F."/>
        </authorList>
    </citation>
    <scope>NUCLEOTIDE SEQUENCE [LARGE SCALE GENOMIC DNA]</scope>
    <source>
        <strain evidence="12">PF1309</strain>
    </source>
</reference>